<dbReference type="SUPFAM" id="SSF53623">
    <property type="entry name" value="MurD-like peptide ligases, catalytic domain"/>
    <property type="match status" value="1"/>
</dbReference>
<keyword evidence="9 19" id="KW-0479">Metal-binding</keyword>
<evidence type="ECO:0000256" key="11">
    <source>
        <dbReference type="ARBA" id="ARBA00022792"/>
    </source>
</evidence>
<dbReference type="GO" id="GO:0005829">
    <property type="term" value="C:cytosol"/>
    <property type="evidence" value="ECO:0007669"/>
    <property type="project" value="TreeGrafter"/>
</dbReference>
<feature type="binding site" evidence="19">
    <location>
        <position position="163"/>
    </location>
    <ligand>
        <name>Mg(2+)</name>
        <dbReference type="ChEBI" id="CHEBI:18420"/>
        <label>1</label>
    </ligand>
</feature>
<dbReference type="EC" id="6.3.2.17" evidence="17"/>
<name>A0A0R3RF83_9BILA</name>
<dbReference type="NCBIfam" id="TIGR01499">
    <property type="entry name" value="folC"/>
    <property type="match status" value="1"/>
</dbReference>
<keyword evidence="14" id="KW-0496">Mitochondrion</keyword>
<evidence type="ECO:0000313" key="21">
    <source>
        <dbReference type="WBParaSite" id="EEL_0000000601-mRNA-1"/>
    </source>
</evidence>
<evidence type="ECO:0000256" key="5">
    <source>
        <dbReference type="ARBA" id="ARBA00008276"/>
    </source>
</evidence>
<dbReference type="Gene3D" id="3.40.1190.10">
    <property type="entry name" value="Mur-like, catalytic domain"/>
    <property type="match status" value="1"/>
</dbReference>
<feature type="binding site" evidence="19">
    <location>
        <position position="191"/>
    </location>
    <ligand>
        <name>Mg(2+)</name>
        <dbReference type="ChEBI" id="CHEBI:18420"/>
        <label>1</label>
    </ligand>
</feature>
<dbReference type="GO" id="GO:0005759">
    <property type="term" value="C:mitochondrial matrix"/>
    <property type="evidence" value="ECO:0007669"/>
    <property type="project" value="UniProtKB-SubCell"/>
</dbReference>
<feature type="binding site" evidence="18">
    <location>
        <position position="336"/>
    </location>
    <ligand>
        <name>ATP</name>
        <dbReference type="ChEBI" id="CHEBI:30616"/>
    </ligand>
</feature>
<comment type="similarity">
    <text evidence="5 17">Belongs to the folylpolyglutamate synthase family.</text>
</comment>
<evidence type="ECO:0000256" key="6">
    <source>
        <dbReference type="ARBA" id="ARBA00022490"/>
    </source>
</evidence>
<evidence type="ECO:0000256" key="16">
    <source>
        <dbReference type="ARBA" id="ARBA00047493"/>
    </source>
</evidence>
<dbReference type="InterPro" id="IPR036615">
    <property type="entry name" value="Mur_ligase_C_dom_sf"/>
</dbReference>
<evidence type="ECO:0000256" key="14">
    <source>
        <dbReference type="ARBA" id="ARBA00023128"/>
    </source>
</evidence>
<dbReference type="STRING" id="1147741.A0A0R3RF83"/>
<comment type="subcellular location">
    <subcellularLocation>
        <location evidence="3">Cytoplasm</location>
    </subcellularLocation>
    <subcellularLocation>
        <location evidence="1">Mitochondrion inner membrane</location>
    </subcellularLocation>
    <subcellularLocation>
        <location evidence="2">Mitochondrion matrix</location>
    </subcellularLocation>
</comment>
<dbReference type="PROSITE" id="PS01012">
    <property type="entry name" value="FOLYLPOLYGLU_SYNT_2"/>
    <property type="match status" value="1"/>
</dbReference>
<evidence type="ECO:0000256" key="1">
    <source>
        <dbReference type="ARBA" id="ARBA00004273"/>
    </source>
</evidence>
<evidence type="ECO:0000256" key="18">
    <source>
        <dbReference type="PIRSR" id="PIRSR038895-1"/>
    </source>
</evidence>
<keyword evidence="13 19" id="KW-0460">Magnesium</keyword>
<dbReference type="PIRSF" id="PIRSF038895">
    <property type="entry name" value="FPGS"/>
    <property type="match status" value="1"/>
</dbReference>
<dbReference type="GO" id="GO:0005524">
    <property type="term" value="F:ATP binding"/>
    <property type="evidence" value="ECO:0007669"/>
    <property type="project" value="UniProtKB-KW"/>
</dbReference>
<dbReference type="SUPFAM" id="SSF53244">
    <property type="entry name" value="MurD-like peptide ligases, peptide-binding domain"/>
    <property type="match status" value="1"/>
</dbReference>
<evidence type="ECO:0000256" key="12">
    <source>
        <dbReference type="ARBA" id="ARBA00022840"/>
    </source>
</evidence>
<evidence type="ECO:0000256" key="4">
    <source>
        <dbReference type="ARBA" id="ARBA00005150"/>
    </source>
</evidence>
<dbReference type="GO" id="GO:0004326">
    <property type="term" value="F:tetrahydrofolylpolyglutamate synthase activity"/>
    <property type="evidence" value="ECO:0007669"/>
    <property type="project" value="UniProtKB-EC"/>
</dbReference>
<evidence type="ECO:0000256" key="8">
    <source>
        <dbReference type="ARBA" id="ARBA00022598"/>
    </source>
</evidence>
<comment type="cofactor">
    <cofactor evidence="17">
        <name>a monovalent cation</name>
        <dbReference type="ChEBI" id="CHEBI:60242"/>
    </cofactor>
    <text evidence="17">A monovalent cation.</text>
</comment>
<organism evidence="20 21">
    <name type="scientific">Elaeophora elaphi</name>
    <dbReference type="NCBI Taxonomy" id="1147741"/>
    <lineage>
        <taxon>Eukaryota</taxon>
        <taxon>Metazoa</taxon>
        <taxon>Ecdysozoa</taxon>
        <taxon>Nematoda</taxon>
        <taxon>Chromadorea</taxon>
        <taxon>Rhabditida</taxon>
        <taxon>Spirurina</taxon>
        <taxon>Spiruromorpha</taxon>
        <taxon>Filarioidea</taxon>
        <taxon>Onchocercidae</taxon>
        <taxon>Elaeophora</taxon>
    </lineage>
</organism>
<evidence type="ECO:0000256" key="19">
    <source>
        <dbReference type="PIRSR" id="PIRSR038895-2"/>
    </source>
</evidence>
<evidence type="ECO:0000256" key="10">
    <source>
        <dbReference type="ARBA" id="ARBA00022741"/>
    </source>
</evidence>
<evidence type="ECO:0000256" key="2">
    <source>
        <dbReference type="ARBA" id="ARBA00004305"/>
    </source>
</evidence>
<evidence type="ECO:0000256" key="13">
    <source>
        <dbReference type="ARBA" id="ARBA00022842"/>
    </source>
</evidence>
<comment type="catalytic activity">
    <reaction evidence="16 17">
        <text>(6S)-5,6,7,8-tetrahydrofolyl-(gamma-L-Glu)(n) + L-glutamate + ATP = (6S)-5,6,7,8-tetrahydrofolyl-(gamma-L-Glu)(n+1) + ADP + phosphate + H(+)</text>
        <dbReference type="Rhea" id="RHEA:10580"/>
        <dbReference type="Rhea" id="RHEA-COMP:14738"/>
        <dbReference type="Rhea" id="RHEA-COMP:14740"/>
        <dbReference type="ChEBI" id="CHEBI:15378"/>
        <dbReference type="ChEBI" id="CHEBI:29985"/>
        <dbReference type="ChEBI" id="CHEBI:30616"/>
        <dbReference type="ChEBI" id="CHEBI:43474"/>
        <dbReference type="ChEBI" id="CHEBI:141005"/>
        <dbReference type="ChEBI" id="CHEBI:456216"/>
        <dbReference type="EC" id="6.3.2.17"/>
    </reaction>
</comment>
<proteinExistence type="inferred from homology"/>
<keyword evidence="12 18" id="KW-0067">ATP-binding</keyword>
<protein>
    <recommendedName>
        <fullName evidence="17">Folylpolyglutamate synthase</fullName>
        <ecNumber evidence="17">6.3.2.17</ecNumber>
    </recommendedName>
    <alternativeName>
        <fullName evidence="17">Folylpoly-gamma-glutamate synthetase</fullName>
    </alternativeName>
    <alternativeName>
        <fullName evidence="17">Tetrahydrofolylpolyglutamate synthase</fullName>
    </alternativeName>
</protein>
<accession>A0A0R3RF83</accession>
<dbReference type="GO" id="GO:0046872">
    <property type="term" value="F:metal ion binding"/>
    <property type="evidence" value="ECO:0007669"/>
    <property type="project" value="UniProtKB-KW"/>
</dbReference>
<comment type="pathway">
    <text evidence="4 17">Cofactor biosynthesis; tetrahydrofolylpolyglutamate biosynthesis.</text>
</comment>
<keyword evidence="6" id="KW-0963">Cytoplasm</keyword>
<keyword evidence="10 18" id="KW-0547">Nucleotide-binding</keyword>
<evidence type="ECO:0000256" key="7">
    <source>
        <dbReference type="ARBA" id="ARBA00022563"/>
    </source>
</evidence>
<sequence length="486" mass="54864">MSTPYQESIARLNGLQNNATTIRKLLSKHGEMPNINHDVTKWCLQKCNIKLEEIDRLNIIHVSGTKGKGSTCAFAESILRLLGFKTGFYSSPHLVYVRERIRINGDPLSEEDFVKYFNHIYSSLKKAVEESDKTMTMPSYFKFLTVMAFHVFIKEKVDVAIIEVGIGGEYDCTNIIQNPVVCGVTTLDYDHTAMLGSTIESIAWHKAGIFKNGGIAVVSQQPNAAMKVLRDRAACKNCLMQIAPSFNAYHWPISKVECGISGAHQQLNITLAFQLVKLWLEKLRKFTDLFKNTQLSNSEVLPGFVVPKEFLDGIRLCQWLGRSQIIKRGSITYYLDGAHTPKSLECCMNWFLNEKQKAKRSWEYDPFQILLFHCSGSRDIATFLSELNKCNFNLVIFCPPRLNPVTDQHSDHYTYSNHGQLARVSYHAAVWRDFGFADSIAEEFDCVQKAVKRIEKLGAAKTEVVVLVTGSLHLIGSVLAALDFEV</sequence>
<evidence type="ECO:0000256" key="15">
    <source>
        <dbReference type="ARBA" id="ARBA00023136"/>
    </source>
</evidence>
<evidence type="ECO:0000256" key="17">
    <source>
        <dbReference type="PIRNR" id="PIRNR038895"/>
    </source>
</evidence>
<dbReference type="GO" id="GO:0006730">
    <property type="term" value="P:one-carbon metabolic process"/>
    <property type="evidence" value="ECO:0007669"/>
    <property type="project" value="UniProtKB-KW"/>
</dbReference>
<feature type="binding site" evidence="18">
    <location>
        <position position="322"/>
    </location>
    <ligand>
        <name>ATP</name>
        <dbReference type="ChEBI" id="CHEBI:30616"/>
    </ligand>
</feature>
<dbReference type="InterPro" id="IPR001645">
    <property type="entry name" value="Folylpolyglutamate_synth"/>
</dbReference>
<keyword evidence="8 17" id="KW-0436">Ligase</keyword>
<dbReference type="Gene3D" id="3.90.190.20">
    <property type="entry name" value="Mur ligase, C-terminal domain"/>
    <property type="match status" value="1"/>
</dbReference>
<evidence type="ECO:0000313" key="20">
    <source>
        <dbReference type="Proteomes" id="UP000050640"/>
    </source>
</evidence>
<dbReference type="InterPro" id="IPR023600">
    <property type="entry name" value="Folylpolyglutamate_synth_euk"/>
</dbReference>
<keyword evidence="15" id="KW-0472">Membrane</keyword>
<dbReference type="InterPro" id="IPR036565">
    <property type="entry name" value="Mur-like_cat_sf"/>
</dbReference>
<keyword evidence="7 17" id="KW-0554">One-carbon metabolism</keyword>
<comment type="function">
    <text evidence="17">Catalyzes conversion of folates to polyglutamate derivatives allowing concentration of folate compounds in the cell and the intracellular retention of these cofactors, which are important substrates for most of the folate-dependent enzymes that are involved in one-carbon transfer reactions involved in purine, pyrimidine and amino acid synthesis.</text>
</comment>
<dbReference type="WBParaSite" id="EEL_0000000601-mRNA-1">
    <property type="protein sequence ID" value="EEL_0000000601-mRNA-1"/>
    <property type="gene ID" value="EEL_0000000601"/>
</dbReference>
<keyword evidence="20" id="KW-1185">Reference proteome</keyword>
<evidence type="ECO:0000256" key="3">
    <source>
        <dbReference type="ARBA" id="ARBA00004496"/>
    </source>
</evidence>
<reference evidence="21" key="1">
    <citation type="submission" date="2017-02" db="UniProtKB">
        <authorList>
            <consortium name="WormBaseParasite"/>
        </authorList>
    </citation>
    <scope>IDENTIFICATION</scope>
</reference>
<dbReference type="PANTHER" id="PTHR11136:SF5">
    <property type="entry name" value="FOLYLPOLYGLUTAMATE SYNTHASE, MITOCHONDRIAL"/>
    <property type="match status" value="1"/>
</dbReference>
<dbReference type="GO" id="GO:0005743">
    <property type="term" value="C:mitochondrial inner membrane"/>
    <property type="evidence" value="ECO:0007669"/>
    <property type="project" value="UniProtKB-SubCell"/>
</dbReference>
<dbReference type="InterPro" id="IPR018109">
    <property type="entry name" value="Folylpolyglutamate_synth_CS"/>
</dbReference>
<dbReference type="AlphaFoldDB" id="A0A0R3RF83"/>
<dbReference type="UniPathway" id="UPA00850"/>
<dbReference type="PANTHER" id="PTHR11136">
    <property type="entry name" value="FOLYLPOLYGLUTAMATE SYNTHASE-RELATED"/>
    <property type="match status" value="1"/>
</dbReference>
<dbReference type="Proteomes" id="UP000050640">
    <property type="component" value="Unplaced"/>
</dbReference>
<feature type="binding site" evidence="19">
    <location>
        <position position="91"/>
    </location>
    <ligand>
        <name>Mg(2+)</name>
        <dbReference type="ChEBI" id="CHEBI:18420"/>
        <label>1</label>
    </ligand>
</feature>
<keyword evidence="11" id="KW-0999">Mitochondrion inner membrane</keyword>
<evidence type="ECO:0000256" key="9">
    <source>
        <dbReference type="ARBA" id="ARBA00022723"/>
    </source>
</evidence>